<evidence type="ECO:0008006" key="4">
    <source>
        <dbReference type="Google" id="ProtNLM"/>
    </source>
</evidence>
<dbReference type="EMBL" id="WIXJ01000001">
    <property type="protein sequence ID" value="MQY50694.1"/>
    <property type="molecule type" value="Genomic_DNA"/>
</dbReference>
<gene>
    <name evidence="2" type="ORF">GHK24_02725</name>
</gene>
<keyword evidence="1" id="KW-0812">Transmembrane</keyword>
<protein>
    <recommendedName>
        <fullName evidence="4">Type II secretion system protein</fullName>
    </recommendedName>
</protein>
<sequence>MPASDRRKYELAVFILIVVILLAFLFPALERTRVQIEEAAVQTEVAALRVELLDYLAHHELVGGALPASDNPLRWVQRQPDAYLGELAVPPAASTTGVWYFNRSRGELVYRYRRGNEARFRLVRGVEATGAAARLAGVGLLRLDDGPP</sequence>
<feature type="transmembrane region" description="Helical" evidence="1">
    <location>
        <begin position="12"/>
        <end position="29"/>
    </location>
</feature>
<evidence type="ECO:0000313" key="2">
    <source>
        <dbReference type="EMBL" id="MQY50694.1"/>
    </source>
</evidence>
<dbReference type="Proteomes" id="UP000480275">
    <property type="component" value="Unassembled WGS sequence"/>
</dbReference>
<dbReference type="AlphaFoldDB" id="A0A6L5JVQ3"/>
<keyword evidence="1" id="KW-1133">Transmembrane helix</keyword>
<proteinExistence type="predicted"/>
<evidence type="ECO:0000313" key="3">
    <source>
        <dbReference type="Proteomes" id="UP000480275"/>
    </source>
</evidence>
<name>A0A6L5JVQ3_RHOTE</name>
<organism evidence="2 3">
    <name type="scientific">Rhodocyclus tenuis</name>
    <name type="common">Rhodospirillum tenue</name>
    <dbReference type="NCBI Taxonomy" id="1066"/>
    <lineage>
        <taxon>Bacteria</taxon>
        <taxon>Pseudomonadati</taxon>
        <taxon>Pseudomonadota</taxon>
        <taxon>Betaproteobacteria</taxon>
        <taxon>Rhodocyclales</taxon>
        <taxon>Rhodocyclaceae</taxon>
        <taxon>Rhodocyclus</taxon>
    </lineage>
</organism>
<accession>A0A6L5JVQ3</accession>
<comment type="caution">
    <text evidence="2">The sequence shown here is derived from an EMBL/GenBank/DDBJ whole genome shotgun (WGS) entry which is preliminary data.</text>
</comment>
<evidence type="ECO:0000256" key="1">
    <source>
        <dbReference type="SAM" id="Phobius"/>
    </source>
</evidence>
<dbReference type="OrthoDB" id="5405523at2"/>
<reference evidence="2 3" key="1">
    <citation type="submission" date="2019-10" db="EMBL/GenBank/DDBJ databases">
        <title>Whole-genome sequence of the purple nonsulfur photosynthetic bacterium Rhodocyclus tenuis.</title>
        <authorList>
            <person name="Kyndt J.A."/>
            <person name="Meyer T.E."/>
        </authorList>
    </citation>
    <scope>NUCLEOTIDE SEQUENCE [LARGE SCALE GENOMIC DNA]</scope>
    <source>
        <strain evidence="2 3">DSM 110</strain>
    </source>
</reference>
<keyword evidence="1" id="KW-0472">Membrane</keyword>